<dbReference type="CDD" id="cd23812">
    <property type="entry name" value="UBCc_ScPEX4-like"/>
    <property type="match status" value="1"/>
</dbReference>
<dbReference type="InterPro" id="IPR050113">
    <property type="entry name" value="Ub_conjugating_enzyme"/>
</dbReference>
<feature type="domain" description="UBC core" evidence="2">
    <location>
        <begin position="3"/>
        <end position="169"/>
    </location>
</feature>
<evidence type="ECO:0000256" key="1">
    <source>
        <dbReference type="ARBA" id="ARBA00022786"/>
    </source>
</evidence>
<comment type="caution">
    <text evidence="3">The sequence shown here is derived from an EMBL/GenBank/DDBJ whole genome shotgun (WGS) entry which is preliminary data.</text>
</comment>
<sequence length="170" mass="19122">MDAVSKRLIKELREIDKDSAQHKEIIRLSPDNDEDLLQWSAILAGLPETPYEAEEYALIKVLFITVGGQFELAIQVPNNYPIHPPSIKFVTTICHPNIHFKTGEICLDILKTAWSPAWTLKSTILAISLLLSNPEPSSPLNCDAANLLRCNDKLGYESLIKMYTQLYATK</sequence>
<protein>
    <recommendedName>
        <fullName evidence="2">UBC core domain-containing protein</fullName>
    </recommendedName>
</protein>
<dbReference type="InterPro" id="IPR016135">
    <property type="entry name" value="UBQ-conjugating_enzyme/RWD"/>
</dbReference>
<dbReference type="Gene3D" id="3.10.110.10">
    <property type="entry name" value="Ubiquitin Conjugating Enzyme"/>
    <property type="match status" value="1"/>
</dbReference>
<dbReference type="SUPFAM" id="SSF54495">
    <property type="entry name" value="UBC-like"/>
    <property type="match status" value="1"/>
</dbReference>
<dbReference type="PANTHER" id="PTHR24067">
    <property type="entry name" value="UBIQUITIN-CONJUGATING ENZYME E2"/>
    <property type="match status" value="1"/>
</dbReference>
<evidence type="ECO:0000313" key="4">
    <source>
        <dbReference type="Proteomes" id="UP001476247"/>
    </source>
</evidence>
<name>A0ABP9XLC2_9FUNG</name>
<dbReference type="SMART" id="SM00212">
    <property type="entry name" value="UBCc"/>
    <property type="match status" value="1"/>
</dbReference>
<dbReference type="InterPro" id="IPR000608">
    <property type="entry name" value="UBC"/>
</dbReference>
<dbReference type="EMBL" id="BAABUJ010000005">
    <property type="protein sequence ID" value="GAA5795602.1"/>
    <property type="molecule type" value="Genomic_DNA"/>
</dbReference>
<keyword evidence="1" id="KW-0833">Ubl conjugation pathway</keyword>
<organism evidence="3 4">
    <name type="scientific">Helicostylum pulchrum</name>
    <dbReference type="NCBI Taxonomy" id="562976"/>
    <lineage>
        <taxon>Eukaryota</taxon>
        <taxon>Fungi</taxon>
        <taxon>Fungi incertae sedis</taxon>
        <taxon>Mucoromycota</taxon>
        <taxon>Mucoromycotina</taxon>
        <taxon>Mucoromycetes</taxon>
        <taxon>Mucorales</taxon>
        <taxon>Mucorineae</taxon>
        <taxon>Mucoraceae</taxon>
        <taxon>Helicostylum</taxon>
    </lineage>
</organism>
<gene>
    <name evidence="3" type="ORF">HPULCUR_000963</name>
</gene>
<dbReference type="Pfam" id="PF00179">
    <property type="entry name" value="UQ_con"/>
    <property type="match status" value="1"/>
</dbReference>
<dbReference type="Proteomes" id="UP001476247">
    <property type="component" value="Unassembled WGS sequence"/>
</dbReference>
<evidence type="ECO:0000259" key="2">
    <source>
        <dbReference type="PROSITE" id="PS50127"/>
    </source>
</evidence>
<reference evidence="3 4" key="1">
    <citation type="submission" date="2024-04" db="EMBL/GenBank/DDBJ databases">
        <title>genome sequences of Mucor flavus KT1a and Helicostylum pulchrum KT1b strains isolation_sourced from the surface of a dry-aged beef.</title>
        <authorList>
            <person name="Toyotome T."/>
            <person name="Hosono M."/>
            <person name="Torimaru M."/>
            <person name="Fukuda K."/>
            <person name="Mikami N."/>
        </authorList>
    </citation>
    <scope>NUCLEOTIDE SEQUENCE [LARGE SCALE GENOMIC DNA]</scope>
    <source>
        <strain evidence="3 4">KT1b</strain>
    </source>
</reference>
<dbReference type="PROSITE" id="PS50127">
    <property type="entry name" value="UBC_2"/>
    <property type="match status" value="1"/>
</dbReference>
<evidence type="ECO:0000313" key="3">
    <source>
        <dbReference type="EMBL" id="GAA5795602.1"/>
    </source>
</evidence>
<proteinExistence type="predicted"/>
<keyword evidence="4" id="KW-1185">Reference proteome</keyword>
<accession>A0ABP9XLC2</accession>